<sequence length="127" mass="13572">IHLEEETVDYSSPTLLRSLPQVLVKNLSPHHTYVLMLLERTANVHGDVGRRDHLHLGDPPVDDRQVEFSDHAERDRAAAGLAVVHLALDEDRLDASLSESLGGGSSCRASADDGDAEAAVGELGTGS</sequence>
<feature type="non-terminal residue" evidence="2">
    <location>
        <position position="1"/>
    </location>
</feature>
<feature type="region of interest" description="Disordered" evidence="1">
    <location>
        <begin position="97"/>
        <end position="127"/>
    </location>
</feature>
<reference evidence="2 3" key="1">
    <citation type="submission" date="2021-05" db="EMBL/GenBank/DDBJ databases">
        <title>Genome Assembly of Synthetic Allotetraploid Brassica napus Reveals Homoeologous Exchanges between Subgenomes.</title>
        <authorList>
            <person name="Davis J.T."/>
        </authorList>
    </citation>
    <scope>NUCLEOTIDE SEQUENCE [LARGE SCALE GENOMIC DNA]</scope>
    <source>
        <strain evidence="3">cv. Da-Ae</strain>
        <tissue evidence="2">Seedling</tissue>
    </source>
</reference>
<keyword evidence="3" id="KW-1185">Reference proteome</keyword>
<organism evidence="2 3">
    <name type="scientific">Brassica napus</name>
    <name type="common">Rape</name>
    <dbReference type="NCBI Taxonomy" id="3708"/>
    <lineage>
        <taxon>Eukaryota</taxon>
        <taxon>Viridiplantae</taxon>
        <taxon>Streptophyta</taxon>
        <taxon>Embryophyta</taxon>
        <taxon>Tracheophyta</taxon>
        <taxon>Spermatophyta</taxon>
        <taxon>Magnoliopsida</taxon>
        <taxon>eudicotyledons</taxon>
        <taxon>Gunneridae</taxon>
        <taxon>Pentapetalae</taxon>
        <taxon>rosids</taxon>
        <taxon>malvids</taxon>
        <taxon>Brassicales</taxon>
        <taxon>Brassicaceae</taxon>
        <taxon>Brassiceae</taxon>
        <taxon>Brassica</taxon>
    </lineage>
</organism>
<name>A0ABQ7Z711_BRANA</name>
<protein>
    <submittedName>
        <fullName evidence="2">Uncharacterized protein</fullName>
    </submittedName>
</protein>
<dbReference type="Proteomes" id="UP000824890">
    <property type="component" value="Unassembled WGS sequence"/>
</dbReference>
<evidence type="ECO:0000313" key="3">
    <source>
        <dbReference type="Proteomes" id="UP000824890"/>
    </source>
</evidence>
<dbReference type="EMBL" id="JAGKQM010000016">
    <property type="protein sequence ID" value="KAH0875890.1"/>
    <property type="molecule type" value="Genomic_DNA"/>
</dbReference>
<gene>
    <name evidence="2" type="ORF">HID58_073252</name>
</gene>
<proteinExistence type="predicted"/>
<evidence type="ECO:0000313" key="2">
    <source>
        <dbReference type="EMBL" id="KAH0875890.1"/>
    </source>
</evidence>
<accession>A0ABQ7Z711</accession>
<comment type="caution">
    <text evidence="2">The sequence shown here is derived from an EMBL/GenBank/DDBJ whole genome shotgun (WGS) entry which is preliminary data.</text>
</comment>
<evidence type="ECO:0000256" key="1">
    <source>
        <dbReference type="SAM" id="MobiDB-lite"/>
    </source>
</evidence>